<dbReference type="Proteomes" id="UP000016934">
    <property type="component" value="Unassembled WGS sequence"/>
</dbReference>
<dbReference type="EMBL" id="KB445638">
    <property type="protein sequence ID" value="EMD68912.1"/>
    <property type="molecule type" value="Genomic_DNA"/>
</dbReference>
<dbReference type="KEGG" id="bsc:COCSADRAFT_79559"/>
<proteinExistence type="predicted"/>
<organism evidence="2 3">
    <name type="scientific">Cochliobolus sativus (strain ND90Pr / ATCC 201652)</name>
    <name type="common">Common root rot and spot blotch fungus</name>
    <name type="synonym">Bipolaris sorokiniana</name>
    <dbReference type="NCBI Taxonomy" id="665912"/>
    <lineage>
        <taxon>Eukaryota</taxon>
        <taxon>Fungi</taxon>
        <taxon>Dikarya</taxon>
        <taxon>Ascomycota</taxon>
        <taxon>Pezizomycotina</taxon>
        <taxon>Dothideomycetes</taxon>
        <taxon>Pleosporomycetidae</taxon>
        <taxon>Pleosporales</taxon>
        <taxon>Pleosporineae</taxon>
        <taxon>Pleosporaceae</taxon>
        <taxon>Bipolaris</taxon>
    </lineage>
</organism>
<dbReference type="AlphaFoldDB" id="M2TJM8"/>
<evidence type="ECO:0000313" key="2">
    <source>
        <dbReference type="EMBL" id="EMD68912.1"/>
    </source>
</evidence>
<accession>M2TJM8</accession>
<name>M2TJM8_COCSN</name>
<gene>
    <name evidence="2" type="ORF">COCSADRAFT_79559</name>
</gene>
<keyword evidence="3" id="KW-1185">Reference proteome</keyword>
<reference evidence="2 3" key="1">
    <citation type="journal article" date="2012" name="PLoS Pathog.">
        <title>Diverse lifestyles and strategies of plant pathogenesis encoded in the genomes of eighteen Dothideomycetes fungi.</title>
        <authorList>
            <person name="Ohm R.A."/>
            <person name="Feau N."/>
            <person name="Henrissat B."/>
            <person name="Schoch C.L."/>
            <person name="Horwitz B.A."/>
            <person name="Barry K.W."/>
            <person name="Condon B.J."/>
            <person name="Copeland A.C."/>
            <person name="Dhillon B."/>
            <person name="Glaser F."/>
            <person name="Hesse C.N."/>
            <person name="Kosti I."/>
            <person name="LaButti K."/>
            <person name="Lindquist E.A."/>
            <person name="Lucas S."/>
            <person name="Salamov A.A."/>
            <person name="Bradshaw R.E."/>
            <person name="Ciuffetti L."/>
            <person name="Hamelin R.C."/>
            <person name="Kema G.H.J."/>
            <person name="Lawrence C."/>
            <person name="Scott J.A."/>
            <person name="Spatafora J.W."/>
            <person name="Turgeon B.G."/>
            <person name="de Wit P.J.G.M."/>
            <person name="Zhong S."/>
            <person name="Goodwin S.B."/>
            <person name="Grigoriev I.V."/>
        </authorList>
    </citation>
    <scope>NUCLEOTIDE SEQUENCE [LARGE SCALE GENOMIC DNA]</scope>
    <source>
        <strain evidence="3">ND90Pr / ATCC 201652</strain>
    </source>
</reference>
<dbReference type="OrthoDB" id="3682376at2759"/>
<evidence type="ECO:0000259" key="1">
    <source>
        <dbReference type="Pfam" id="PF06985"/>
    </source>
</evidence>
<dbReference type="HOGENOM" id="CLU_2644614_0_0_1"/>
<sequence length="77" mass="8855">ARLLWVDVLYIDQTCTEDKSVQAPRMWAVFTFCQKALIFLGDESDATTTVGPRMDYSGICCCNECPVPMWCLHFTRR</sequence>
<dbReference type="RefSeq" id="XP_007696396.1">
    <property type="nucleotide sequence ID" value="XM_007698206.1"/>
</dbReference>
<protein>
    <recommendedName>
        <fullName evidence="1">Heterokaryon incompatibility domain-containing protein</fullName>
    </recommendedName>
</protein>
<evidence type="ECO:0000313" key="3">
    <source>
        <dbReference type="Proteomes" id="UP000016934"/>
    </source>
</evidence>
<reference evidence="3" key="2">
    <citation type="journal article" date="2013" name="PLoS Genet.">
        <title>Comparative genome structure, secondary metabolite, and effector coding capacity across Cochliobolus pathogens.</title>
        <authorList>
            <person name="Condon B.J."/>
            <person name="Leng Y."/>
            <person name="Wu D."/>
            <person name="Bushley K.E."/>
            <person name="Ohm R.A."/>
            <person name="Otillar R."/>
            <person name="Martin J."/>
            <person name="Schackwitz W."/>
            <person name="Grimwood J."/>
            <person name="MohdZainudin N."/>
            <person name="Xue C."/>
            <person name="Wang R."/>
            <person name="Manning V.A."/>
            <person name="Dhillon B."/>
            <person name="Tu Z.J."/>
            <person name="Steffenson B.J."/>
            <person name="Salamov A."/>
            <person name="Sun H."/>
            <person name="Lowry S."/>
            <person name="LaButti K."/>
            <person name="Han J."/>
            <person name="Copeland A."/>
            <person name="Lindquist E."/>
            <person name="Barry K."/>
            <person name="Schmutz J."/>
            <person name="Baker S.E."/>
            <person name="Ciuffetti L.M."/>
            <person name="Grigoriev I.V."/>
            <person name="Zhong S."/>
            <person name="Turgeon B.G."/>
        </authorList>
    </citation>
    <scope>NUCLEOTIDE SEQUENCE [LARGE SCALE GENOMIC DNA]</scope>
    <source>
        <strain evidence="3">ND90Pr / ATCC 201652</strain>
    </source>
</reference>
<dbReference type="GeneID" id="19140741"/>
<feature type="non-terminal residue" evidence="2">
    <location>
        <position position="1"/>
    </location>
</feature>
<feature type="domain" description="Heterokaryon incompatibility" evidence="1">
    <location>
        <begin position="2"/>
        <end position="49"/>
    </location>
</feature>
<dbReference type="InterPro" id="IPR010730">
    <property type="entry name" value="HET"/>
</dbReference>
<dbReference type="Pfam" id="PF06985">
    <property type="entry name" value="HET"/>
    <property type="match status" value="1"/>
</dbReference>